<dbReference type="InterPro" id="IPR038344">
    <property type="entry name" value="EF-G_N_sf"/>
</dbReference>
<reference evidence="4" key="1">
    <citation type="submission" date="2016-08" db="EMBL/GenBank/DDBJ databases">
        <authorList>
            <person name="Varghese N."/>
            <person name="Submissions Spin"/>
        </authorList>
    </citation>
    <scope>NUCLEOTIDE SEQUENCE [LARGE SCALE GENOMIC DNA]</scope>
    <source>
        <strain evidence="4">SGD-1123</strain>
    </source>
</reference>
<dbReference type="EMBL" id="FMAU01000002">
    <property type="protein sequence ID" value="SCC08102.1"/>
    <property type="molecule type" value="Genomic_DNA"/>
</dbReference>
<keyword evidence="4" id="KW-1185">Reference proteome</keyword>
<evidence type="ECO:0000313" key="4">
    <source>
        <dbReference type="Proteomes" id="UP000181997"/>
    </source>
</evidence>
<dbReference type="InterPro" id="IPR032330">
    <property type="entry name" value="EF-G-binding_C"/>
</dbReference>
<dbReference type="InterPro" id="IPR010841">
    <property type="entry name" value="EF-G-binding_N"/>
</dbReference>
<dbReference type="Pfam" id="PF07299">
    <property type="entry name" value="EF-G-binding_N"/>
    <property type="match status" value="1"/>
</dbReference>
<dbReference type="OrthoDB" id="1891078at2"/>
<protein>
    <submittedName>
        <fullName evidence="3">FBP C-terminal treble-clef zinc-finger</fullName>
    </submittedName>
</protein>
<gene>
    <name evidence="3" type="ORF">GA0061094_2344</name>
</gene>
<sequence>MDAFIRNDQFNFISYQTQVLINGHAAVNDLGVLQALRALVRDKVMDLFEEPGSQETNLIEKITNIKDSNHAEEYLEQLKEYVIPFYSVNEKALKKMFPKVKKLRVPDLKEMDYKALSYLGWNDFGQESKYIVANVDGKLKGIKGTFKNSSKKGLCTICHTFSEVGLFVSQSKKTSQGTFVKRGNYICQDSMECNGKLKDLDKLDDFIERVNH</sequence>
<keyword evidence="3" id="KW-0863">Zinc-finger</keyword>
<dbReference type="Proteomes" id="UP000181997">
    <property type="component" value="Unassembled WGS sequence"/>
</dbReference>
<keyword evidence="3" id="KW-0479">Metal-binding</keyword>
<evidence type="ECO:0000259" key="1">
    <source>
        <dbReference type="Pfam" id="PF07299"/>
    </source>
</evidence>
<dbReference type="Pfam" id="PF16571">
    <property type="entry name" value="FBP_C"/>
    <property type="match status" value="1"/>
</dbReference>
<evidence type="ECO:0000259" key="2">
    <source>
        <dbReference type="Pfam" id="PF16571"/>
    </source>
</evidence>
<dbReference type="AlphaFoldDB" id="A0A0V8HJU5"/>
<dbReference type="CDD" id="cd16342">
    <property type="entry name" value="FusC_FusB"/>
    <property type="match status" value="1"/>
</dbReference>
<dbReference type="RefSeq" id="WP_058298517.1">
    <property type="nucleotide sequence ID" value="NZ_FMAU01000002.1"/>
</dbReference>
<dbReference type="Gene3D" id="1.20.1280.250">
    <property type="match status" value="1"/>
</dbReference>
<proteinExistence type="predicted"/>
<organism evidence="3 4">
    <name type="scientific">[Bacillus] enclensis</name>
    <dbReference type="NCBI Taxonomy" id="1402860"/>
    <lineage>
        <taxon>Bacteria</taxon>
        <taxon>Bacillati</taxon>
        <taxon>Bacillota</taxon>
        <taxon>Bacilli</taxon>
        <taxon>Bacillales</taxon>
        <taxon>Bacillaceae</taxon>
        <taxon>Rossellomorea</taxon>
    </lineage>
</organism>
<feature type="domain" description="Elongation factor G-binding protein N-terminal" evidence="1">
    <location>
        <begin position="4"/>
        <end position="85"/>
    </location>
</feature>
<dbReference type="GO" id="GO:0008270">
    <property type="term" value="F:zinc ion binding"/>
    <property type="evidence" value="ECO:0007669"/>
    <property type="project" value="UniProtKB-KW"/>
</dbReference>
<evidence type="ECO:0000313" key="3">
    <source>
        <dbReference type="EMBL" id="SCC08102.1"/>
    </source>
</evidence>
<keyword evidence="3" id="KW-0862">Zinc</keyword>
<name>A0A0V8HJU5_9BACI</name>
<accession>A0A0V8HJU5</accession>
<feature type="domain" description="Elongation factor G-binding protein C-terminal treble-clef zinc-finger" evidence="2">
    <location>
        <begin position="100"/>
        <end position="200"/>
    </location>
</feature>